<dbReference type="InterPro" id="IPR029060">
    <property type="entry name" value="PIN-like_dom_sf"/>
</dbReference>
<name>A0A4R1J9Z5_9GAMM</name>
<dbReference type="InterPro" id="IPR020045">
    <property type="entry name" value="DNA_polI_H3TH"/>
</dbReference>
<dbReference type="SMART" id="SM00279">
    <property type="entry name" value="HhH2"/>
    <property type="match status" value="1"/>
</dbReference>
<dbReference type="InterPro" id="IPR036279">
    <property type="entry name" value="5-3_exonuclease_C_sf"/>
</dbReference>
<dbReference type="Gene3D" id="1.10.150.20">
    <property type="entry name" value="5' to 3' exonuclease, C-terminal subdomain"/>
    <property type="match status" value="1"/>
</dbReference>
<dbReference type="SUPFAM" id="SSF47807">
    <property type="entry name" value="5' to 3' exonuclease, C-terminal subdomain"/>
    <property type="match status" value="1"/>
</dbReference>
<keyword evidence="1" id="KW-0540">Nuclease</keyword>
<proteinExistence type="predicted"/>
<protein>
    <submittedName>
        <fullName evidence="5">Protein Xni</fullName>
    </submittedName>
</protein>
<organism evidence="5 6">
    <name type="scientific">Celerinatantimonas diazotrophica</name>
    <dbReference type="NCBI Taxonomy" id="412034"/>
    <lineage>
        <taxon>Bacteria</taxon>
        <taxon>Pseudomonadati</taxon>
        <taxon>Pseudomonadota</taxon>
        <taxon>Gammaproteobacteria</taxon>
        <taxon>Celerinatantimonadaceae</taxon>
        <taxon>Celerinatantimonas</taxon>
    </lineage>
</organism>
<accession>A0A4R1J9Z5</accession>
<dbReference type="SMART" id="SM00475">
    <property type="entry name" value="53EXOc"/>
    <property type="match status" value="1"/>
</dbReference>
<evidence type="ECO:0000256" key="1">
    <source>
        <dbReference type="ARBA" id="ARBA00022722"/>
    </source>
</evidence>
<sequence length="262" mass="29751">MNRQLLIIDALNLIRRLDAISLKQYHTEQERFKATLAATTNSIHKLLAQFNPSHVVAVFERSGVDWRNRLYPAYKANRTIMPSHLSQGLEVIQDKLLEQGIDSLLNPEIQADDLIATLASKAAAHALPTVIVSTDHGYWQLLHRHNIEVYDYFKHQKITPDDVLKRYQLPSQFLVDYWALTGNSGVNLSGVPGIGPKTAAKLINKYHHLETLLNLPQGQDKTIDKILNHRSDAKLTYQLMQLVTSLPLGFNLKQLRYTNCLS</sequence>
<dbReference type="InterPro" id="IPR038969">
    <property type="entry name" value="FEN"/>
</dbReference>
<dbReference type="Gene3D" id="3.40.50.1010">
    <property type="entry name" value="5'-nuclease"/>
    <property type="match status" value="1"/>
</dbReference>
<dbReference type="InterPro" id="IPR002421">
    <property type="entry name" value="5-3_exonuclease"/>
</dbReference>
<feature type="domain" description="5'-3' exonuclease" evidence="4">
    <location>
        <begin position="2"/>
        <end position="258"/>
    </location>
</feature>
<dbReference type="OrthoDB" id="9806424at2"/>
<evidence type="ECO:0000256" key="2">
    <source>
        <dbReference type="ARBA" id="ARBA00022801"/>
    </source>
</evidence>
<dbReference type="SUPFAM" id="SSF88723">
    <property type="entry name" value="PIN domain-like"/>
    <property type="match status" value="1"/>
</dbReference>
<dbReference type="EMBL" id="SMGD01000015">
    <property type="protein sequence ID" value="TCK47267.1"/>
    <property type="molecule type" value="Genomic_DNA"/>
</dbReference>
<keyword evidence="2" id="KW-0378">Hydrolase</keyword>
<dbReference type="GO" id="GO:0008409">
    <property type="term" value="F:5'-3' exonuclease activity"/>
    <property type="evidence" value="ECO:0007669"/>
    <property type="project" value="InterPro"/>
</dbReference>
<dbReference type="InterPro" id="IPR008918">
    <property type="entry name" value="HhH2"/>
</dbReference>
<evidence type="ECO:0000259" key="4">
    <source>
        <dbReference type="SMART" id="SM00475"/>
    </source>
</evidence>
<gene>
    <name evidence="5" type="ORF">EV690_2976</name>
</gene>
<dbReference type="CDD" id="cd09898">
    <property type="entry name" value="H3TH_53EXO"/>
    <property type="match status" value="1"/>
</dbReference>
<dbReference type="Proteomes" id="UP000295565">
    <property type="component" value="Unassembled WGS sequence"/>
</dbReference>
<dbReference type="AlphaFoldDB" id="A0A4R1J9Z5"/>
<dbReference type="RefSeq" id="WP_131913720.1">
    <property type="nucleotide sequence ID" value="NZ_OU594967.1"/>
</dbReference>
<comment type="caution">
    <text evidence="5">The sequence shown here is derived from an EMBL/GenBank/DDBJ whole genome shotgun (WGS) entry which is preliminary data.</text>
</comment>
<dbReference type="PANTHER" id="PTHR42646:SF2">
    <property type="entry name" value="5'-3' EXONUCLEASE FAMILY PROTEIN"/>
    <property type="match status" value="1"/>
</dbReference>
<keyword evidence="3" id="KW-0238">DNA-binding</keyword>
<keyword evidence="6" id="KW-1185">Reference proteome</keyword>
<evidence type="ECO:0000313" key="5">
    <source>
        <dbReference type="EMBL" id="TCK47267.1"/>
    </source>
</evidence>
<dbReference type="CDD" id="cd09859">
    <property type="entry name" value="PIN_53EXO"/>
    <property type="match status" value="1"/>
</dbReference>
<dbReference type="GO" id="GO:0033567">
    <property type="term" value="P:DNA replication, Okazaki fragment processing"/>
    <property type="evidence" value="ECO:0007669"/>
    <property type="project" value="InterPro"/>
</dbReference>
<dbReference type="GO" id="GO:0017108">
    <property type="term" value="F:5'-flap endonuclease activity"/>
    <property type="evidence" value="ECO:0007669"/>
    <property type="project" value="InterPro"/>
</dbReference>
<dbReference type="InterPro" id="IPR020046">
    <property type="entry name" value="5-3_exonucl_a-hlix_arch_N"/>
</dbReference>
<evidence type="ECO:0000256" key="3">
    <source>
        <dbReference type="ARBA" id="ARBA00023125"/>
    </source>
</evidence>
<reference evidence="5 6" key="1">
    <citation type="submission" date="2019-03" db="EMBL/GenBank/DDBJ databases">
        <title>Genomic Encyclopedia of Type Strains, Phase IV (KMG-IV): sequencing the most valuable type-strain genomes for metagenomic binning, comparative biology and taxonomic classification.</title>
        <authorList>
            <person name="Goeker M."/>
        </authorList>
    </citation>
    <scope>NUCLEOTIDE SEQUENCE [LARGE SCALE GENOMIC DNA]</scope>
    <source>
        <strain evidence="5 6">DSM 18577</strain>
    </source>
</reference>
<dbReference type="Pfam" id="PF02739">
    <property type="entry name" value="5_3_exonuc_N"/>
    <property type="match status" value="1"/>
</dbReference>
<dbReference type="Pfam" id="PF01367">
    <property type="entry name" value="5_3_exonuc"/>
    <property type="match status" value="1"/>
</dbReference>
<evidence type="ECO:0000313" key="6">
    <source>
        <dbReference type="Proteomes" id="UP000295565"/>
    </source>
</evidence>
<dbReference type="GO" id="GO:0003677">
    <property type="term" value="F:DNA binding"/>
    <property type="evidence" value="ECO:0007669"/>
    <property type="project" value="UniProtKB-KW"/>
</dbReference>
<dbReference type="PANTHER" id="PTHR42646">
    <property type="entry name" value="FLAP ENDONUCLEASE XNI"/>
    <property type="match status" value="1"/>
</dbReference>